<name>T0GJV7_9LEPT</name>
<accession>T0GJV7</accession>
<comment type="caution">
    <text evidence="2">The sequence shown here is derived from an EMBL/GenBank/DDBJ whole genome shotgun (WGS) entry which is preliminary data.</text>
</comment>
<organism evidence="2 3">
    <name type="scientific">Leptospira broomii serovar Hurstbridge str. 5399</name>
    <dbReference type="NCBI Taxonomy" id="1049789"/>
    <lineage>
        <taxon>Bacteria</taxon>
        <taxon>Pseudomonadati</taxon>
        <taxon>Spirochaetota</taxon>
        <taxon>Spirochaetia</taxon>
        <taxon>Leptospirales</taxon>
        <taxon>Leptospiraceae</taxon>
        <taxon>Leptospira</taxon>
    </lineage>
</organism>
<protein>
    <submittedName>
        <fullName evidence="2">Uncharacterized protein</fullName>
    </submittedName>
</protein>
<dbReference type="STRING" id="1049789.LEP1GSC050_0596"/>
<proteinExistence type="predicted"/>
<feature type="compositionally biased region" description="Polar residues" evidence="1">
    <location>
        <begin position="37"/>
        <end position="48"/>
    </location>
</feature>
<gene>
    <name evidence="2" type="ORF">LEP1GSC050_0596</name>
</gene>
<sequence length="74" mass="8028">MSGVSTLLRKILMLTVDFPPTLPPFPTSSGFRLRPSASGNDVQGAKQSQRLRITDYRKGKRVAETVANAKPEAA</sequence>
<dbReference type="Proteomes" id="UP000015454">
    <property type="component" value="Unassembled WGS sequence"/>
</dbReference>
<evidence type="ECO:0000313" key="3">
    <source>
        <dbReference type="Proteomes" id="UP000015454"/>
    </source>
</evidence>
<evidence type="ECO:0000256" key="1">
    <source>
        <dbReference type="SAM" id="MobiDB-lite"/>
    </source>
</evidence>
<dbReference type="EMBL" id="AHMO02000004">
    <property type="protein sequence ID" value="EQA47059.1"/>
    <property type="molecule type" value="Genomic_DNA"/>
</dbReference>
<feature type="region of interest" description="Disordered" evidence="1">
    <location>
        <begin position="27"/>
        <end position="48"/>
    </location>
</feature>
<reference evidence="2" key="1">
    <citation type="submission" date="2013-05" db="EMBL/GenBank/DDBJ databases">
        <authorList>
            <person name="Harkins D.M."/>
            <person name="Durkin A.S."/>
            <person name="Brinkac L.M."/>
            <person name="Haft D.H."/>
            <person name="Selengut J.D."/>
            <person name="Sanka R."/>
            <person name="DePew J."/>
            <person name="Purushe J."/>
            <person name="Hartskeerl R.A."/>
            <person name="Ahmed A."/>
            <person name="van der Linden H."/>
            <person name="Goris M.G.A."/>
            <person name="Vinetz J.M."/>
            <person name="Sutton G.G."/>
            <person name="Nierman W.C."/>
            <person name="Fouts D.E."/>
        </authorList>
    </citation>
    <scope>NUCLEOTIDE SEQUENCE [LARGE SCALE GENOMIC DNA]</scope>
    <source>
        <strain evidence="2">5399</strain>
    </source>
</reference>
<keyword evidence="3" id="KW-1185">Reference proteome</keyword>
<evidence type="ECO:0000313" key="2">
    <source>
        <dbReference type="EMBL" id="EQA47059.1"/>
    </source>
</evidence>
<dbReference type="AlphaFoldDB" id="T0GJV7"/>